<comment type="caution">
    <text evidence="9">The sequence shown here is derived from an EMBL/GenBank/DDBJ whole genome shotgun (WGS) entry which is preliminary data.</text>
</comment>
<dbReference type="Pfam" id="PF02601">
    <property type="entry name" value="Exonuc_VII_L"/>
    <property type="match status" value="1"/>
</dbReference>
<keyword evidence="3 5" id="KW-0378">Hydrolase</keyword>
<dbReference type="EMBL" id="JBHSMQ010000010">
    <property type="protein sequence ID" value="MFC5457441.1"/>
    <property type="molecule type" value="Genomic_DNA"/>
</dbReference>
<protein>
    <recommendedName>
        <fullName evidence="5">Exodeoxyribonuclease 7 large subunit</fullName>
        <ecNumber evidence="5">3.1.11.6</ecNumber>
    </recommendedName>
    <alternativeName>
        <fullName evidence="5">Exodeoxyribonuclease VII large subunit</fullName>
        <shortName evidence="5">Exonuclease VII large subunit</shortName>
    </alternativeName>
</protein>
<dbReference type="CDD" id="cd04489">
    <property type="entry name" value="ExoVII_LU_OBF"/>
    <property type="match status" value="1"/>
</dbReference>
<reference evidence="10" key="1">
    <citation type="journal article" date="2019" name="Int. J. Syst. Evol. Microbiol.">
        <title>The Global Catalogue of Microorganisms (GCM) 10K type strain sequencing project: providing services to taxonomists for standard genome sequencing and annotation.</title>
        <authorList>
            <consortium name="The Broad Institute Genomics Platform"/>
            <consortium name="The Broad Institute Genome Sequencing Center for Infectious Disease"/>
            <person name="Wu L."/>
            <person name="Ma J."/>
        </authorList>
    </citation>
    <scope>NUCLEOTIDE SEQUENCE [LARGE SCALE GENOMIC DNA]</scope>
    <source>
        <strain evidence="10">CGMCC 4.1469</strain>
    </source>
</reference>
<keyword evidence="1 5" id="KW-0963">Cytoplasm</keyword>
<comment type="similarity">
    <text evidence="5 6">Belongs to the XseA family.</text>
</comment>
<comment type="subcellular location">
    <subcellularLocation>
        <location evidence="5 6">Cytoplasm</location>
    </subcellularLocation>
</comment>
<evidence type="ECO:0000259" key="7">
    <source>
        <dbReference type="Pfam" id="PF02601"/>
    </source>
</evidence>
<proteinExistence type="inferred from homology"/>
<dbReference type="GO" id="GO:0008855">
    <property type="term" value="F:exodeoxyribonuclease VII activity"/>
    <property type="evidence" value="ECO:0007669"/>
    <property type="project" value="UniProtKB-EC"/>
</dbReference>
<keyword evidence="10" id="KW-1185">Reference proteome</keyword>
<evidence type="ECO:0000256" key="5">
    <source>
        <dbReference type="HAMAP-Rule" id="MF_00378"/>
    </source>
</evidence>
<evidence type="ECO:0000256" key="2">
    <source>
        <dbReference type="ARBA" id="ARBA00022722"/>
    </source>
</evidence>
<comment type="function">
    <text evidence="5">Bidirectionally degrades single-stranded DNA into large acid-insoluble oligonucleotides, which are then degraded further into small acid-soluble oligonucleotides.</text>
</comment>
<keyword evidence="2 5" id="KW-0540">Nuclease</keyword>
<organism evidence="9 10">
    <name type="scientific">Prosthecobacter fluviatilis</name>
    <dbReference type="NCBI Taxonomy" id="445931"/>
    <lineage>
        <taxon>Bacteria</taxon>
        <taxon>Pseudomonadati</taxon>
        <taxon>Verrucomicrobiota</taxon>
        <taxon>Verrucomicrobiia</taxon>
        <taxon>Verrucomicrobiales</taxon>
        <taxon>Verrucomicrobiaceae</taxon>
        <taxon>Prosthecobacter</taxon>
    </lineage>
</organism>
<dbReference type="InterPro" id="IPR003753">
    <property type="entry name" value="Exonuc_VII_L"/>
</dbReference>
<feature type="domain" description="OB-fold nucleic acid binding" evidence="8">
    <location>
        <begin position="8"/>
        <end position="101"/>
    </location>
</feature>
<comment type="catalytic activity">
    <reaction evidence="5 6">
        <text>Exonucleolytic cleavage in either 5'- to 3'- or 3'- to 5'-direction to yield nucleoside 5'-phosphates.</text>
        <dbReference type="EC" id="3.1.11.6"/>
    </reaction>
</comment>
<dbReference type="InterPro" id="IPR020579">
    <property type="entry name" value="Exonuc_VII_lsu_C"/>
</dbReference>
<dbReference type="EC" id="3.1.11.6" evidence="5"/>
<evidence type="ECO:0000256" key="6">
    <source>
        <dbReference type="RuleBase" id="RU004355"/>
    </source>
</evidence>
<dbReference type="InterPro" id="IPR025824">
    <property type="entry name" value="OB-fold_nuc-bd_dom"/>
</dbReference>
<evidence type="ECO:0000256" key="1">
    <source>
        <dbReference type="ARBA" id="ARBA00022490"/>
    </source>
</evidence>
<dbReference type="Proteomes" id="UP001596052">
    <property type="component" value="Unassembled WGS sequence"/>
</dbReference>
<dbReference type="PANTHER" id="PTHR30008:SF0">
    <property type="entry name" value="EXODEOXYRIBONUCLEASE 7 LARGE SUBUNIT"/>
    <property type="match status" value="1"/>
</dbReference>
<dbReference type="HAMAP" id="MF_00378">
    <property type="entry name" value="Exonuc_7_L"/>
    <property type="match status" value="1"/>
</dbReference>
<evidence type="ECO:0000313" key="10">
    <source>
        <dbReference type="Proteomes" id="UP001596052"/>
    </source>
</evidence>
<comment type="subunit">
    <text evidence="5">Heterooligomer composed of large and small subunits.</text>
</comment>
<accession>A0ABW0KYE8</accession>
<evidence type="ECO:0000256" key="4">
    <source>
        <dbReference type="ARBA" id="ARBA00022839"/>
    </source>
</evidence>
<evidence type="ECO:0000313" key="9">
    <source>
        <dbReference type="EMBL" id="MFC5457441.1"/>
    </source>
</evidence>
<feature type="domain" description="Exonuclease VII large subunit C-terminal" evidence="7">
    <location>
        <begin position="124"/>
        <end position="442"/>
    </location>
</feature>
<evidence type="ECO:0000259" key="8">
    <source>
        <dbReference type="Pfam" id="PF13742"/>
    </source>
</evidence>
<name>A0ABW0KYE8_9BACT</name>
<keyword evidence="4 5" id="KW-0269">Exonuclease</keyword>
<dbReference type="NCBIfam" id="TIGR00237">
    <property type="entry name" value="xseA"/>
    <property type="match status" value="1"/>
</dbReference>
<sequence length="447" mass="49428">MPEDPDVLSVTQLTREIRDVLQSRIGTVWVEGEISNHRLQSSGHQYFTLKDAGAQLSCVMFRGAAARSSVRIQDGALMQVHGEISVYEPRGQYQMVVKQVQAKGKGSLQERFEALKRRLHAEGLFDGDRKRAIPRFPRVVALVTSPTGAAIQDMLNILTRRAPWVRVLVFPVRVQGQGAELEIVRALRVLGDAEDFGLPVPDTLVVGRGGGSLEDLWCFNEEVLARAIAACPIPVISAVGHEIDFTIADFVADLRAPTPSAAAELLAPDSAELQRHFDSIARTLKARVGTLLEHHQHVIELTAKGPLLHAPDRLLQQAEQGVDEQEQRLRESLRERLQAWADDLTQKQHVLAAHHPRVQLTEAVHRAETSGRRLQQGLQHRLDRLADRLQSRAELLKHIGPQAVLARGFSFATNAEGKVLKDAAEVKPGEEIVTRLAQGEIRSVVKG</sequence>
<dbReference type="Pfam" id="PF13742">
    <property type="entry name" value="tRNA_anti_2"/>
    <property type="match status" value="1"/>
</dbReference>
<evidence type="ECO:0000256" key="3">
    <source>
        <dbReference type="ARBA" id="ARBA00022801"/>
    </source>
</evidence>
<gene>
    <name evidence="5 9" type="primary">xseA</name>
    <name evidence="9" type="ORF">ACFQDI_21415</name>
</gene>
<dbReference type="PANTHER" id="PTHR30008">
    <property type="entry name" value="EXODEOXYRIBONUCLEASE 7 LARGE SUBUNIT"/>
    <property type="match status" value="1"/>
</dbReference>
<dbReference type="RefSeq" id="WP_377170750.1">
    <property type="nucleotide sequence ID" value="NZ_JBHSMQ010000010.1"/>
</dbReference>